<evidence type="ECO:0000313" key="2">
    <source>
        <dbReference type="EMBL" id="CAB4294411.1"/>
    </source>
</evidence>
<sequence length="291" mass="33368">MASKNVDGQEKMSWPPRHETIFIHILHEHVKKGDLQTSTFKMKVWAEISDELYAQCGQKCTIPQLKSKFNRLRIVHRDFSDLIEHTGFGWDPVANTVTASEDVWASYLKSKPKAKQFRTQGLEHYQILGEIFNTTTATGQLHYASSQLPPNSDDERELENNFLNTGVHIDVDLDDDGDNPQLVSGKGKRKCATTAPPERRPKKWDKMESYLDVCSEVMSQKLQREKEKSLEASSTSKEMYSIEECIGIVETMGDVDNDTFNKMLEKIVLIEWRKIFVTMPAARRRAWLASL</sequence>
<evidence type="ECO:0000259" key="1">
    <source>
        <dbReference type="Pfam" id="PF12776"/>
    </source>
</evidence>
<organism evidence="2 3">
    <name type="scientific">Prunus armeniaca</name>
    <name type="common">Apricot</name>
    <name type="synonym">Armeniaca vulgaris</name>
    <dbReference type="NCBI Taxonomy" id="36596"/>
    <lineage>
        <taxon>Eukaryota</taxon>
        <taxon>Viridiplantae</taxon>
        <taxon>Streptophyta</taxon>
        <taxon>Embryophyta</taxon>
        <taxon>Tracheophyta</taxon>
        <taxon>Spermatophyta</taxon>
        <taxon>Magnoliopsida</taxon>
        <taxon>eudicotyledons</taxon>
        <taxon>Gunneridae</taxon>
        <taxon>Pentapetalae</taxon>
        <taxon>rosids</taxon>
        <taxon>fabids</taxon>
        <taxon>Rosales</taxon>
        <taxon>Rosaceae</taxon>
        <taxon>Amygdaloideae</taxon>
        <taxon>Amygdaleae</taxon>
        <taxon>Prunus</taxon>
    </lineage>
</organism>
<accession>A0A6J5W2B5</accession>
<evidence type="ECO:0000313" key="3">
    <source>
        <dbReference type="Proteomes" id="UP000507245"/>
    </source>
</evidence>
<dbReference type="PANTHER" id="PTHR47584:SF14">
    <property type="entry name" value="L10-INTERACTING MYB DOMAIN-CONTAINING PROTEIN-LIKE"/>
    <property type="match status" value="1"/>
</dbReference>
<reference evidence="3" key="1">
    <citation type="journal article" date="2020" name="Genome Biol.">
        <title>Gamete binning: chromosome-level and haplotype-resolved genome assembly enabled by high-throughput single-cell sequencing of gamete genomes.</title>
        <authorList>
            <person name="Campoy J.A."/>
            <person name="Sun H."/>
            <person name="Goel M."/>
            <person name="Jiao W.-B."/>
            <person name="Folz-Donahue K."/>
            <person name="Wang N."/>
            <person name="Rubio M."/>
            <person name="Liu C."/>
            <person name="Kukat C."/>
            <person name="Ruiz D."/>
            <person name="Huettel B."/>
            <person name="Schneeberger K."/>
        </authorList>
    </citation>
    <scope>NUCLEOTIDE SEQUENCE [LARGE SCALE GENOMIC DNA]</scope>
    <source>
        <strain evidence="3">cv. Rojo Pasion</strain>
    </source>
</reference>
<feature type="domain" description="Myb/SANT-like" evidence="1">
    <location>
        <begin position="13"/>
        <end position="107"/>
    </location>
</feature>
<gene>
    <name evidence="2" type="ORF">ORAREDHAP_LOCUS5010</name>
</gene>
<dbReference type="Proteomes" id="UP000507245">
    <property type="component" value="Unassembled WGS sequence"/>
</dbReference>
<dbReference type="Pfam" id="PF12776">
    <property type="entry name" value="Myb_DNA-bind_3"/>
    <property type="match status" value="1"/>
</dbReference>
<dbReference type="AlphaFoldDB" id="A0A6J5W2B5"/>
<dbReference type="InterPro" id="IPR045026">
    <property type="entry name" value="LIMYB"/>
</dbReference>
<proteinExistence type="predicted"/>
<name>A0A6J5W2B5_PRUAR</name>
<dbReference type="PANTHER" id="PTHR47584">
    <property type="match status" value="1"/>
</dbReference>
<protein>
    <recommendedName>
        <fullName evidence="1">Myb/SANT-like domain-containing protein</fullName>
    </recommendedName>
</protein>
<dbReference type="InterPro" id="IPR024752">
    <property type="entry name" value="Myb/SANT-like_dom"/>
</dbReference>
<dbReference type="EMBL" id="CAEKKB010000001">
    <property type="protein sequence ID" value="CAB4294411.1"/>
    <property type="molecule type" value="Genomic_DNA"/>
</dbReference>
<dbReference type="OrthoDB" id="686198at2759"/>
<keyword evidence="3" id="KW-1185">Reference proteome</keyword>